<evidence type="ECO:0000313" key="3">
    <source>
        <dbReference type="Proteomes" id="UP001180020"/>
    </source>
</evidence>
<comment type="caution">
    <text evidence="2">The sequence shown here is derived from an EMBL/GenBank/DDBJ whole genome shotgun (WGS) entry which is preliminary data.</text>
</comment>
<gene>
    <name evidence="2" type="ORF">QJS10_CPB11g00852</name>
</gene>
<name>A0AAV9DU91_ACOCL</name>
<keyword evidence="3" id="KW-1185">Reference proteome</keyword>
<sequence length="162" mass="17930">MGIMKQLENTIDESHLMTYGRWTGRPELKRALDQQPGIEVDGSCSDYWSRIGRTDKGRLIGGRWWGRQNEEIEMGPTVEAAALTAEEKAHPPWEGPVAAFTSSNTTPVETGKERRLSPESPSGTAEAAHGGDYVRTGLGSKSQFLVAFELAEEMRRVGMQQH</sequence>
<proteinExistence type="predicted"/>
<reference evidence="2" key="1">
    <citation type="journal article" date="2023" name="Nat. Commun.">
        <title>Diploid and tetraploid genomes of Acorus and the evolution of monocots.</title>
        <authorList>
            <person name="Ma L."/>
            <person name="Liu K.W."/>
            <person name="Li Z."/>
            <person name="Hsiao Y.Y."/>
            <person name="Qi Y."/>
            <person name="Fu T."/>
            <person name="Tang G.D."/>
            <person name="Zhang D."/>
            <person name="Sun W.H."/>
            <person name="Liu D.K."/>
            <person name="Li Y."/>
            <person name="Chen G.Z."/>
            <person name="Liu X.D."/>
            <person name="Liao X.Y."/>
            <person name="Jiang Y.T."/>
            <person name="Yu X."/>
            <person name="Hao Y."/>
            <person name="Huang J."/>
            <person name="Zhao X.W."/>
            <person name="Ke S."/>
            <person name="Chen Y.Y."/>
            <person name="Wu W.L."/>
            <person name="Hsu J.L."/>
            <person name="Lin Y.F."/>
            <person name="Huang M.D."/>
            <person name="Li C.Y."/>
            <person name="Huang L."/>
            <person name="Wang Z.W."/>
            <person name="Zhao X."/>
            <person name="Zhong W.Y."/>
            <person name="Peng D.H."/>
            <person name="Ahmad S."/>
            <person name="Lan S."/>
            <person name="Zhang J.S."/>
            <person name="Tsai W.C."/>
            <person name="Van de Peer Y."/>
            <person name="Liu Z.J."/>
        </authorList>
    </citation>
    <scope>NUCLEOTIDE SEQUENCE</scope>
    <source>
        <strain evidence="2">CP</strain>
    </source>
</reference>
<accession>A0AAV9DU91</accession>
<protein>
    <submittedName>
        <fullName evidence="2">Uncharacterized protein</fullName>
    </submittedName>
</protein>
<dbReference type="EMBL" id="JAUJYO010000011">
    <property type="protein sequence ID" value="KAK1304547.1"/>
    <property type="molecule type" value="Genomic_DNA"/>
</dbReference>
<evidence type="ECO:0000256" key="1">
    <source>
        <dbReference type="SAM" id="MobiDB-lite"/>
    </source>
</evidence>
<organism evidence="2 3">
    <name type="scientific">Acorus calamus</name>
    <name type="common">Sweet flag</name>
    <dbReference type="NCBI Taxonomy" id="4465"/>
    <lineage>
        <taxon>Eukaryota</taxon>
        <taxon>Viridiplantae</taxon>
        <taxon>Streptophyta</taxon>
        <taxon>Embryophyta</taxon>
        <taxon>Tracheophyta</taxon>
        <taxon>Spermatophyta</taxon>
        <taxon>Magnoliopsida</taxon>
        <taxon>Liliopsida</taxon>
        <taxon>Acoraceae</taxon>
        <taxon>Acorus</taxon>
    </lineage>
</organism>
<dbReference type="Proteomes" id="UP001180020">
    <property type="component" value="Unassembled WGS sequence"/>
</dbReference>
<evidence type="ECO:0000313" key="2">
    <source>
        <dbReference type="EMBL" id="KAK1304547.1"/>
    </source>
</evidence>
<reference evidence="2" key="2">
    <citation type="submission" date="2023-06" db="EMBL/GenBank/DDBJ databases">
        <authorList>
            <person name="Ma L."/>
            <person name="Liu K.-W."/>
            <person name="Li Z."/>
            <person name="Hsiao Y.-Y."/>
            <person name="Qi Y."/>
            <person name="Fu T."/>
            <person name="Tang G."/>
            <person name="Zhang D."/>
            <person name="Sun W.-H."/>
            <person name="Liu D.-K."/>
            <person name="Li Y."/>
            <person name="Chen G.-Z."/>
            <person name="Liu X.-D."/>
            <person name="Liao X.-Y."/>
            <person name="Jiang Y.-T."/>
            <person name="Yu X."/>
            <person name="Hao Y."/>
            <person name="Huang J."/>
            <person name="Zhao X.-W."/>
            <person name="Ke S."/>
            <person name="Chen Y.-Y."/>
            <person name="Wu W.-L."/>
            <person name="Hsu J.-L."/>
            <person name="Lin Y.-F."/>
            <person name="Huang M.-D."/>
            <person name="Li C.-Y."/>
            <person name="Huang L."/>
            <person name="Wang Z.-W."/>
            <person name="Zhao X."/>
            <person name="Zhong W.-Y."/>
            <person name="Peng D.-H."/>
            <person name="Ahmad S."/>
            <person name="Lan S."/>
            <person name="Zhang J.-S."/>
            <person name="Tsai W.-C."/>
            <person name="Van De Peer Y."/>
            <person name="Liu Z.-J."/>
        </authorList>
    </citation>
    <scope>NUCLEOTIDE SEQUENCE</scope>
    <source>
        <strain evidence="2">CP</strain>
        <tissue evidence="2">Leaves</tissue>
    </source>
</reference>
<feature type="region of interest" description="Disordered" evidence="1">
    <location>
        <begin position="88"/>
        <end position="134"/>
    </location>
</feature>
<dbReference type="AlphaFoldDB" id="A0AAV9DU91"/>